<dbReference type="GO" id="GO:0008270">
    <property type="term" value="F:zinc ion binding"/>
    <property type="evidence" value="ECO:0007669"/>
    <property type="project" value="InterPro"/>
</dbReference>
<proteinExistence type="predicted"/>
<dbReference type="InterPro" id="IPR010336">
    <property type="entry name" value="Baculo_ME53"/>
</dbReference>
<evidence type="ECO:0000313" key="2">
    <source>
        <dbReference type="EMBL" id="UZE89695.1"/>
    </source>
</evidence>
<keyword evidence="3" id="KW-1185">Reference proteome</keyword>
<evidence type="ECO:0000313" key="3">
    <source>
        <dbReference type="Proteomes" id="UP001264959"/>
    </source>
</evidence>
<dbReference type="Proteomes" id="UP001264959">
    <property type="component" value="Segment"/>
</dbReference>
<name>A0A9E8BW84_9ABAC</name>
<feature type="compositionally biased region" description="Polar residues" evidence="1">
    <location>
        <begin position="59"/>
        <end position="81"/>
    </location>
</feature>
<accession>A0A9E8BW84</accession>
<organism evidence="2 3">
    <name type="scientific">Parapoynx stagnalis nucleopolyhedrovirus</name>
    <dbReference type="NCBI Taxonomy" id="2993413"/>
    <lineage>
        <taxon>Viruses</taxon>
        <taxon>Viruses incertae sedis</taxon>
        <taxon>Naldaviricetes</taxon>
        <taxon>Lefavirales</taxon>
        <taxon>Baculoviridae</taxon>
        <taxon>Alphabaculovirus</taxon>
        <taxon>Alphabaculovirus pastagnalis</taxon>
    </lineage>
</organism>
<feature type="region of interest" description="Disordered" evidence="1">
    <location>
        <begin position="1"/>
        <end position="82"/>
    </location>
</feature>
<dbReference type="GO" id="GO:0003677">
    <property type="term" value="F:DNA binding"/>
    <property type="evidence" value="ECO:0007669"/>
    <property type="project" value="InterPro"/>
</dbReference>
<feature type="compositionally biased region" description="Low complexity" evidence="1">
    <location>
        <begin position="33"/>
        <end position="46"/>
    </location>
</feature>
<reference evidence="2" key="1">
    <citation type="journal article" date="2022" name="Viruses">
        <title>The Parapoynx stagnalis Nucleopolyhedrovirus (PastNPV), a Divergent Member of the Alphabaculovirus Group I Clade, Encodes a Homolog of Ran GTPase.</title>
        <authorList>
            <person name="Harrison R.L."/>
            <person name="Rowley D.L."/>
        </authorList>
    </citation>
    <scope>NUCLEOTIDE SEQUENCE</scope>
    <source>
        <strain evidence="2">BCIPV-473</strain>
    </source>
</reference>
<protein>
    <submittedName>
        <fullName evidence="2">ME53</fullName>
    </submittedName>
</protein>
<feature type="compositionally biased region" description="Low complexity" evidence="1">
    <location>
        <begin position="8"/>
        <end position="26"/>
    </location>
</feature>
<evidence type="ECO:0000256" key="1">
    <source>
        <dbReference type="SAM" id="MobiDB-lite"/>
    </source>
</evidence>
<dbReference type="Pfam" id="PF06061">
    <property type="entry name" value="Baculo_ME53"/>
    <property type="match status" value="1"/>
</dbReference>
<sequence>MFNIFNDPKSASKSAPRSPAKSPPKSMFNIFNDPKSASKSAPKSPAKSPPKSDPKNVRTKSLPSTGGTITSPVVNTRSSSLRKAALGKKTKNFIRGDNADNEGVLVWTSPEFGDKFKDDEPKLKRLDTTDPHDIRSYFLSEIERQVMLATLKFSTNYVCGFIDTKDMRLMGAEADQFKYKTRECYVESYCTVCKYRFNDNIRRWQLSVWVHHKKELNDPKRFDFCCTDCAVEVEDILNIHEIYPRINLNDLHHLNDAGFFTCYIFPQDVGYYNVEQQKSIEFINHHGNPYKIIQQVLMKYKQENEHILSITLTTMGRTVFVEQYKRIDLQRYRCSVEEPASIDEVDCFLVNDDSEMMKSIQEKRFRQVLGTVFAVVKFRTHKSNFAGVITFPLNILRFCELCKKPKLYNKNPILYCTKCGFTTRYRFANKEFKNFLELPFDNDFVKSREFNNEMILYYDVNEFNKNNEVK</sequence>
<dbReference type="EMBL" id="ON704650">
    <property type="protein sequence ID" value="UZE89695.1"/>
    <property type="molecule type" value="Genomic_DNA"/>
</dbReference>